<dbReference type="Proteomes" id="UP000191110">
    <property type="component" value="Unassembled WGS sequence"/>
</dbReference>
<dbReference type="AlphaFoldDB" id="A0A1T2L4Y9"/>
<organism evidence="5 6">
    <name type="scientific">Solemya pervernicosa gill symbiont</name>
    <dbReference type="NCBI Taxonomy" id="642797"/>
    <lineage>
        <taxon>Bacteria</taxon>
        <taxon>Pseudomonadati</taxon>
        <taxon>Pseudomonadota</taxon>
        <taxon>Gammaproteobacteria</taxon>
        <taxon>sulfur-oxidizing symbionts</taxon>
    </lineage>
</organism>
<keyword evidence="2 3" id="KW-0597">Phosphoprotein</keyword>
<dbReference type="RefSeq" id="WP_078483699.1">
    <property type="nucleotide sequence ID" value="NZ_MPRL01000031.1"/>
</dbReference>
<dbReference type="PROSITE" id="PS50110">
    <property type="entry name" value="RESPONSE_REGULATORY"/>
    <property type="match status" value="1"/>
</dbReference>
<feature type="domain" description="Response regulatory" evidence="4">
    <location>
        <begin position="4"/>
        <end position="119"/>
    </location>
</feature>
<evidence type="ECO:0000256" key="1">
    <source>
        <dbReference type="ARBA" id="ARBA00022500"/>
    </source>
</evidence>
<name>A0A1T2L4Y9_9GAMM</name>
<dbReference type="GO" id="GO:0006935">
    <property type="term" value="P:chemotaxis"/>
    <property type="evidence" value="ECO:0007669"/>
    <property type="project" value="UniProtKB-KW"/>
</dbReference>
<dbReference type="InterPro" id="IPR011006">
    <property type="entry name" value="CheY-like_superfamily"/>
</dbReference>
<keyword evidence="6" id="KW-1185">Reference proteome</keyword>
<accession>A0A1T2L4Y9</accession>
<dbReference type="Gene3D" id="3.40.50.2300">
    <property type="match status" value="1"/>
</dbReference>
<dbReference type="SMART" id="SM00448">
    <property type="entry name" value="REC"/>
    <property type="match status" value="1"/>
</dbReference>
<reference evidence="5 6" key="1">
    <citation type="submission" date="2016-11" db="EMBL/GenBank/DDBJ databases">
        <title>Mixed transmission modes and dynamic genome evolution in an obligate animal-bacterial symbiosis.</title>
        <authorList>
            <person name="Russell S.L."/>
            <person name="Corbett-Detig R.B."/>
            <person name="Cavanaugh C.M."/>
        </authorList>
    </citation>
    <scope>NUCLEOTIDE SEQUENCE [LARGE SCALE GENOMIC DNA]</scope>
    <source>
        <strain evidence="5">Sveles-Q1</strain>
    </source>
</reference>
<proteinExistence type="predicted"/>
<dbReference type="InterPro" id="IPR050595">
    <property type="entry name" value="Bact_response_regulator"/>
</dbReference>
<evidence type="ECO:0000256" key="3">
    <source>
        <dbReference type="PROSITE-ProRule" id="PRU00169"/>
    </source>
</evidence>
<evidence type="ECO:0000259" key="4">
    <source>
        <dbReference type="PROSITE" id="PS50110"/>
    </source>
</evidence>
<evidence type="ECO:0000256" key="2">
    <source>
        <dbReference type="ARBA" id="ARBA00022553"/>
    </source>
</evidence>
<dbReference type="SUPFAM" id="SSF103039">
    <property type="entry name" value="CheC-like"/>
    <property type="match status" value="1"/>
</dbReference>
<evidence type="ECO:0000313" key="6">
    <source>
        <dbReference type="Proteomes" id="UP000191110"/>
    </source>
</evidence>
<dbReference type="EMBL" id="MPRL01000031">
    <property type="protein sequence ID" value="OOZ40177.1"/>
    <property type="molecule type" value="Genomic_DNA"/>
</dbReference>
<dbReference type="OrthoDB" id="281471at2"/>
<dbReference type="InterPro" id="IPR001789">
    <property type="entry name" value="Sig_transdc_resp-reg_receiver"/>
</dbReference>
<sequence>MSLPIIICDDSSFARKQIARALPQDWDVEVTYAGNGLEGIEALRAGKGDVIFLDLTMPELDGFGVLEAIKDEGIEVIAIVVSGDIQPESQRRVDELGAAAFIKKPVREEELLPLLDRYGLLKQESTGDGVREEGTTFLDWCQEISNVAMGRAADLLATMIGENVELSIPKVSQIDFSEVITALELATGGEGFSVVGQGFIGSGIAGETMLVFHDADMIEIAQVMHYTGDLGESDEVELLMDVSNVLVGAYLKGLADLLDIHFSQGHPMIQLHNKQLNFGQGNSGGGPRPILAIELSYTIGESRVQADQLVLITEGSVPELASRAEMALG</sequence>
<dbReference type="PANTHER" id="PTHR44591:SF24">
    <property type="entry name" value="PROTEIN-GLUTAMATE METHYLESTERASE_PROTEIN-GLUTAMINE GLUTAMINASE 1"/>
    <property type="match status" value="1"/>
</dbReference>
<dbReference type="Pfam" id="PF00072">
    <property type="entry name" value="Response_reg"/>
    <property type="match status" value="1"/>
</dbReference>
<keyword evidence="1" id="KW-0145">Chemotaxis</keyword>
<dbReference type="GO" id="GO:0000160">
    <property type="term" value="P:phosphorelay signal transduction system"/>
    <property type="evidence" value="ECO:0007669"/>
    <property type="project" value="InterPro"/>
</dbReference>
<comment type="caution">
    <text evidence="5">The sequence shown here is derived from an EMBL/GenBank/DDBJ whole genome shotgun (WGS) entry which is preliminary data.</text>
</comment>
<dbReference type="SUPFAM" id="SSF52172">
    <property type="entry name" value="CheY-like"/>
    <property type="match status" value="1"/>
</dbReference>
<dbReference type="InterPro" id="IPR028976">
    <property type="entry name" value="CheC-like_sf"/>
</dbReference>
<dbReference type="PANTHER" id="PTHR44591">
    <property type="entry name" value="STRESS RESPONSE REGULATOR PROTEIN 1"/>
    <property type="match status" value="1"/>
</dbReference>
<gene>
    <name evidence="5" type="ORF">BOW53_08730</name>
</gene>
<dbReference type="Gene3D" id="3.40.1550.10">
    <property type="entry name" value="CheC-like"/>
    <property type="match status" value="1"/>
</dbReference>
<evidence type="ECO:0000313" key="5">
    <source>
        <dbReference type="EMBL" id="OOZ40177.1"/>
    </source>
</evidence>
<protein>
    <recommendedName>
        <fullName evidence="4">Response regulatory domain-containing protein</fullName>
    </recommendedName>
</protein>
<feature type="modified residue" description="4-aspartylphosphate" evidence="3">
    <location>
        <position position="54"/>
    </location>
</feature>
<dbReference type="CDD" id="cd17910">
    <property type="entry name" value="CheC_ClassII"/>
    <property type="match status" value="1"/>
</dbReference>
<dbReference type="CDD" id="cd17593">
    <property type="entry name" value="REC_CheC-like"/>
    <property type="match status" value="1"/>
</dbReference>